<evidence type="ECO:0000313" key="9">
    <source>
        <dbReference type="Proteomes" id="UP001600941"/>
    </source>
</evidence>
<comment type="caution">
    <text evidence="8">The sequence shown here is derived from an EMBL/GenBank/DDBJ whole genome shotgun (WGS) entry which is preliminary data.</text>
</comment>
<comment type="subcellular location">
    <subcellularLocation>
        <location evidence="1 6">Cell membrane</location>
        <topology evidence="1 6">Multi-pass membrane protein</topology>
    </subcellularLocation>
</comment>
<feature type="transmembrane region" description="Helical" evidence="6">
    <location>
        <begin position="150"/>
        <end position="169"/>
    </location>
</feature>
<keyword evidence="5 6" id="KW-0472">Membrane</keyword>
<dbReference type="PANTHER" id="PTHR46795:SF3">
    <property type="entry name" value="ABC TRANSPORTER PERMEASE"/>
    <property type="match status" value="1"/>
</dbReference>
<accession>A0ABQ0BWW2</accession>
<evidence type="ECO:0000256" key="5">
    <source>
        <dbReference type="ARBA" id="ARBA00023136"/>
    </source>
</evidence>
<dbReference type="PANTHER" id="PTHR46795">
    <property type="entry name" value="ABC TRANSPORTER PERMEASE-RELATED-RELATED"/>
    <property type="match status" value="1"/>
</dbReference>
<keyword evidence="9" id="KW-1185">Reference proteome</keyword>
<dbReference type="InterPro" id="IPR027022">
    <property type="entry name" value="ABC_permease_BceB-typ"/>
</dbReference>
<dbReference type="Pfam" id="PF02687">
    <property type="entry name" value="FtsX"/>
    <property type="match status" value="1"/>
</dbReference>
<dbReference type="RefSeq" id="WP_118743786.1">
    <property type="nucleotide sequence ID" value="NZ_AP031413.1"/>
</dbReference>
<name>A0ABQ0BWW2_9FIRM</name>
<feature type="transmembrane region" description="Helical" evidence="6">
    <location>
        <begin position="17"/>
        <end position="39"/>
    </location>
</feature>
<feature type="transmembrane region" description="Helical" evidence="6">
    <location>
        <begin position="603"/>
        <end position="625"/>
    </location>
</feature>
<feature type="transmembrane region" description="Helical" evidence="6">
    <location>
        <begin position="203"/>
        <end position="223"/>
    </location>
</feature>
<dbReference type="PIRSF" id="PIRSF018968">
    <property type="entry name" value="ABC_permease_BceB"/>
    <property type="match status" value="1"/>
</dbReference>
<dbReference type="InterPro" id="IPR052536">
    <property type="entry name" value="ABC-4_Integral_Memb_Prot"/>
</dbReference>
<keyword evidence="2 6" id="KW-1003">Cell membrane</keyword>
<protein>
    <submittedName>
        <fullName evidence="8">ABC transporter permease</fullName>
    </submittedName>
</protein>
<organism evidence="8 9">
    <name type="scientific">Blautia parvula</name>
    <dbReference type="NCBI Taxonomy" id="2877527"/>
    <lineage>
        <taxon>Bacteria</taxon>
        <taxon>Bacillati</taxon>
        <taxon>Bacillota</taxon>
        <taxon>Clostridia</taxon>
        <taxon>Lachnospirales</taxon>
        <taxon>Lachnospiraceae</taxon>
        <taxon>Blautia</taxon>
    </lineage>
</organism>
<dbReference type="EMBL" id="BAABZQ010000001">
    <property type="protein sequence ID" value="GAA6500887.1"/>
    <property type="molecule type" value="Genomic_DNA"/>
</dbReference>
<evidence type="ECO:0000256" key="3">
    <source>
        <dbReference type="ARBA" id="ARBA00022692"/>
    </source>
</evidence>
<dbReference type="InterPro" id="IPR003838">
    <property type="entry name" value="ABC3_permease_C"/>
</dbReference>
<keyword evidence="3 6" id="KW-0812">Transmembrane</keyword>
<feature type="transmembrane region" description="Helical" evidence="6">
    <location>
        <begin position="543"/>
        <end position="569"/>
    </location>
</feature>
<evidence type="ECO:0000256" key="2">
    <source>
        <dbReference type="ARBA" id="ARBA00022475"/>
    </source>
</evidence>
<evidence type="ECO:0000259" key="7">
    <source>
        <dbReference type="Pfam" id="PF02687"/>
    </source>
</evidence>
<comment type="similarity">
    <text evidence="6">Belongs to the ABC-4 integral membrane protein family.</text>
</comment>
<evidence type="ECO:0000256" key="4">
    <source>
        <dbReference type="ARBA" id="ARBA00022989"/>
    </source>
</evidence>
<evidence type="ECO:0000313" key="8">
    <source>
        <dbReference type="EMBL" id="GAA6500887.1"/>
    </source>
</evidence>
<evidence type="ECO:0000256" key="6">
    <source>
        <dbReference type="PIRNR" id="PIRNR018968"/>
    </source>
</evidence>
<feature type="domain" description="ABC3 transporter permease C-terminal" evidence="7">
    <location>
        <begin position="60"/>
        <end position="180"/>
    </location>
</feature>
<feature type="transmembrane region" description="Helical" evidence="6">
    <location>
        <begin position="640"/>
        <end position="663"/>
    </location>
</feature>
<evidence type="ECO:0000256" key="1">
    <source>
        <dbReference type="ARBA" id="ARBA00004651"/>
    </source>
</evidence>
<feature type="transmembrane region" description="Helical" evidence="6">
    <location>
        <begin position="51"/>
        <end position="75"/>
    </location>
</feature>
<dbReference type="Proteomes" id="UP001600941">
    <property type="component" value="Unassembled WGS sequence"/>
</dbReference>
<feature type="transmembrane region" description="Helical" evidence="6">
    <location>
        <begin position="108"/>
        <end position="138"/>
    </location>
</feature>
<keyword evidence="6" id="KW-0813">Transport</keyword>
<gene>
    <name evidence="8" type="ORF">K340107D12_37030</name>
</gene>
<proteinExistence type="inferred from homology"/>
<feature type="transmembrane region" description="Helical" evidence="6">
    <location>
        <begin position="283"/>
        <end position="305"/>
    </location>
</feature>
<feature type="transmembrane region" description="Helical" evidence="6">
    <location>
        <begin position="229"/>
        <end position="252"/>
    </location>
</feature>
<reference evidence="8 9" key="1">
    <citation type="submission" date="2024-04" db="EMBL/GenBank/DDBJ databases">
        <title>Defined microbial consortia suppress multidrug-resistant proinflammatory Enterobacteriaceae via ecological control.</title>
        <authorList>
            <person name="Furuichi M."/>
            <person name="Kawaguchi T."/>
            <person name="Pust M."/>
            <person name="Yasuma K."/>
            <person name="Plichta D."/>
            <person name="Hasegawa N."/>
            <person name="Ohya T."/>
            <person name="Bhattarai S."/>
            <person name="Sasajima S."/>
            <person name="Aoto Y."/>
            <person name="Tuganbaev T."/>
            <person name="Yaginuma M."/>
            <person name="Ueda M."/>
            <person name="Okahashi N."/>
            <person name="Amafuji K."/>
            <person name="Kiridooshi Y."/>
            <person name="Sugita K."/>
            <person name="Strazar M."/>
            <person name="Skelly A."/>
            <person name="Suda W."/>
            <person name="Hattori M."/>
            <person name="Nakamoto N."/>
            <person name="Caballero S."/>
            <person name="Norman J."/>
            <person name="Olle B."/>
            <person name="Tanoue T."/>
            <person name="Arita M."/>
            <person name="Bucci V."/>
            <person name="Atarashi K."/>
            <person name="Xavier R."/>
            <person name="Honda K."/>
        </authorList>
    </citation>
    <scope>NUCLEOTIDE SEQUENCE [LARGE SCALE GENOMIC DNA]</scope>
    <source>
        <strain evidence="9">k34-0107-D12</strain>
    </source>
</reference>
<sequence>MLNKLALRNAKRSFRDYLIYLLTMVFTAALMFSFDSMIFSEDVKKLCAEAGMMGAMLGLATFFIVLIMIWLVHYMMKFMAEKRSREFATYLLLGFHKKQIARLFLKEMLLLGLAAFFIGLLPGLFLQQVITTLIYAIVQADYTIHIQWNIATFFMTAGIFFGSYVLAMFRSNRRFKKMNIREMMYLDRQNEELKNGNKSGKQWMFFVSLFTILLFGWMLYFGHFNQWNVYPMIAALIVSVYFLYMGLSAFLISYIRKGRAGVYNGANIFLLRQLASKVKTMQFTLGTLTILFMVALVGVSDALMLNQFQNTQVQEKYPFDVCIYNEHTDYDFAEEKALTEKYAKITDFLAYEIYQDHTNSCNRYLTEALSENDTYYYSCFKYDTYMRLSDYNRLRQMLHLDPVSLQQDQYLIQTKKRLKKTLLPFSETPLHIQGQDYVCAGIYTDTFEQSGHNGADYILVVPDETAASMTPYYSLMAASIKGSLPDDFYDQVLSMWGINMKNDSYEELDNYMDSLDRGTGSDAIYVSDKLVFLKENDAREMKFLLSTLIFPLIYVGLVFLCVALTVLAVQQLSDSGKYKYRYQLLGKLGMRTKELNQIIFRQLVIYYICPFAGAVLLSGGIVGFISHNFVKYSGVQAPSWSYFGLALLLFGGVYIIYFIATYIEFKRNIMSAQKVPDVE</sequence>
<keyword evidence="4 6" id="KW-1133">Transmembrane helix</keyword>